<keyword evidence="2" id="KW-1185">Reference proteome</keyword>
<organism evidence="1 2">
    <name type="scientific">Kickxella alabastrina</name>
    <dbReference type="NCBI Taxonomy" id="61397"/>
    <lineage>
        <taxon>Eukaryota</taxon>
        <taxon>Fungi</taxon>
        <taxon>Fungi incertae sedis</taxon>
        <taxon>Zoopagomycota</taxon>
        <taxon>Kickxellomycotina</taxon>
        <taxon>Kickxellomycetes</taxon>
        <taxon>Kickxellales</taxon>
        <taxon>Kickxellaceae</taxon>
        <taxon>Kickxella</taxon>
    </lineage>
</organism>
<proteinExistence type="predicted"/>
<accession>A0ACC1IAZ0</accession>
<protein>
    <submittedName>
        <fullName evidence="1">Uncharacterized protein</fullName>
    </submittedName>
</protein>
<reference evidence="1" key="1">
    <citation type="submission" date="2022-07" db="EMBL/GenBank/DDBJ databases">
        <title>Phylogenomic reconstructions and comparative analyses of Kickxellomycotina fungi.</title>
        <authorList>
            <person name="Reynolds N.K."/>
            <person name="Stajich J.E."/>
            <person name="Barry K."/>
            <person name="Grigoriev I.V."/>
            <person name="Crous P."/>
            <person name="Smith M.E."/>
        </authorList>
    </citation>
    <scope>NUCLEOTIDE SEQUENCE</scope>
    <source>
        <strain evidence="1">Benny 63K</strain>
    </source>
</reference>
<name>A0ACC1IAZ0_9FUNG</name>
<sequence length="120" mass="13176">MSDEQSRVFTLEELRKYNGHNDTTPLILLGFNGKVYDVSTSPQFYGPGKSYNVFAGRDCTKALAVNTLKEDALPGPNDSPVDTSEFTDAEKLAMNNWEQRLSVKYPVVGVLGAPVMGTLE</sequence>
<evidence type="ECO:0000313" key="2">
    <source>
        <dbReference type="Proteomes" id="UP001150581"/>
    </source>
</evidence>
<dbReference type="EMBL" id="JANBPG010001904">
    <property type="protein sequence ID" value="KAJ1887805.1"/>
    <property type="molecule type" value="Genomic_DNA"/>
</dbReference>
<comment type="caution">
    <text evidence="1">The sequence shown here is derived from an EMBL/GenBank/DDBJ whole genome shotgun (WGS) entry which is preliminary data.</text>
</comment>
<evidence type="ECO:0000313" key="1">
    <source>
        <dbReference type="EMBL" id="KAJ1887805.1"/>
    </source>
</evidence>
<dbReference type="Proteomes" id="UP001150581">
    <property type="component" value="Unassembled WGS sequence"/>
</dbReference>
<gene>
    <name evidence="1" type="ORF">LPJ66_008918</name>
</gene>